<evidence type="ECO:0000256" key="1">
    <source>
        <dbReference type="ARBA" id="ARBA00004651"/>
    </source>
</evidence>
<feature type="transmembrane region" description="Helical" evidence="7">
    <location>
        <begin position="48"/>
        <end position="71"/>
    </location>
</feature>
<reference evidence="9 10" key="1">
    <citation type="submission" date="2018-11" db="EMBL/GenBank/DDBJ databases">
        <title>Genome sequencing and assembly of Clostridium tagluense strain A121.</title>
        <authorList>
            <person name="Murakami T."/>
            <person name="Segawa T."/>
            <person name="Shcherbakova V.A."/>
            <person name="Mori H."/>
            <person name="Yoshimura Y."/>
        </authorList>
    </citation>
    <scope>NUCLEOTIDE SEQUENCE [LARGE SCALE GENOMIC DNA]</scope>
    <source>
        <strain evidence="9 10">A121</strain>
    </source>
</reference>
<dbReference type="GO" id="GO:0005886">
    <property type="term" value="C:plasma membrane"/>
    <property type="evidence" value="ECO:0007669"/>
    <property type="project" value="UniProtKB-SubCell"/>
</dbReference>
<dbReference type="InterPro" id="IPR011701">
    <property type="entry name" value="MFS"/>
</dbReference>
<evidence type="ECO:0000256" key="2">
    <source>
        <dbReference type="ARBA" id="ARBA00022448"/>
    </source>
</evidence>
<evidence type="ECO:0000256" key="5">
    <source>
        <dbReference type="ARBA" id="ARBA00022989"/>
    </source>
</evidence>
<feature type="transmembrane region" description="Helical" evidence="7">
    <location>
        <begin position="294"/>
        <end position="311"/>
    </location>
</feature>
<keyword evidence="4 7" id="KW-0812">Transmembrane</keyword>
<proteinExistence type="predicted"/>
<feature type="transmembrane region" description="Helical" evidence="7">
    <location>
        <begin position="141"/>
        <end position="164"/>
    </location>
</feature>
<evidence type="ECO:0000259" key="8">
    <source>
        <dbReference type="PROSITE" id="PS50850"/>
    </source>
</evidence>
<sequence>MKRISTLFDPYRGLPKEIYVLFISKIINAMGCFVMPLLTLILTEKIGLSMSVSGAYISIAGLISMPAAILGGKLTDVIGRKKVIIIFDFLSAMLYIVCGFMNPSINMIYVLMLAAMSMFVAGPAHDALIADLTTPENRDGAYALSYMGWNIGFAIGPIIGGLLYENYLPLVFIGDAVTALISLSLIFVFIKETIHLTKQEITVEDRHLESREEGSIISVLLKRPILIYFALCTLGYNFVYSQWSFMMPIHSAQNFLNLGAKYYGLMAGFNGLIVMLFTPLITKLSQNTKHIRKMIYGGLLYAFGFGMLGILNTLPFFFASVFIFTLGEIILSISVTPFIANHTPMSHRGRMNAVLPIIFGLGYTLGPITMGKALGYISIESAWLVLGLVAFISTIFMCMLEKYDENQKKKKKFFSL</sequence>
<dbReference type="Pfam" id="PF07690">
    <property type="entry name" value="MFS_1"/>
    <property type="match status" value="1"/>
</dbReference>
<protein>
    <submittedName>
        <fullName evidence="9">MFS transporter</fullName>
    </submittedName>
</protein>
<organism evidence="9 10">
    <name type="scientific">Clostridium tagluense</name>
    <dbReference type="NCBI Taxonomy" id="360422"/>
    <lineage>
        <taxon>Bacteria</taxon>
        <taxon>Bacillati</taxon>
        <taxon>Bacillota</taxon>
        <taxon>Clostridia</taxon>
        <taxon>Eubacteriales</taxon>
        <taxon>Clostridiaceae</taxon>
        <taxon>Clostridium</taxon>
    </lineage>
</organism>
<evidence type="ECO:0000256" key="6">
    <source>
        <dbReference type="ARBA" id="ARBA00023136"/>
    </source>
</evidence>
<dbReference type="InterPro" id="IPR050171">
    <property type="entry name" value="MFS_Transporters"/>
</dbReference>
<feature type="transmembrane region" description="Helical" evidence="7">
    <location>
        <begin position="317"/>
        <end position="340"/>
    </location>
</feature>
<feature type="transmembrane region" description="Helical" evidence="7">
    <location>
        <begin position="225"/>
        <end position="243"/>
    </location>
</feature>
<dbReference type="PROSITE" id="PS50850">
    <property type="entry name" value="MFS"/>
    <property type="match status" value="1"/>
</dbReference>
<dbReference type="Proteomes" id="UP000287872">
    <property type="component" value="Unassembled WGS sequence"/>
</dbReference>
<feature type="transmembrane region" description="Helical" evidence="7">
    <location>
        <begin position="263"/>
        <end position="282"/>
    </location>
</feature>
<feature type="domain" description="Major facilitator superfamily (MFS) profile" evidence="8">
    <location>
        <begin position="17"/>
        <end position="405"/>
    </location>
</feature>
<gene>
    <name evidence="9" type="ORF">Ctaglu_44780</name>
</gene>
<dbReference type="InterPro" id="IPR020846">
    <property type="entry name" value="MFS_dom"/>
</dbReference>
<comment type="caution">
    <text evidence="9">The sequence shown here is derived from an EMBL/GenBank/DDBJ whole genome shotgun (WGS) entry which is preliminary data.</text>
</comment>
<comment type="subcellular location">
    <subcellularLocation>
        <location evidence="1">Cell membrane</location>
        <topology evidence="1">Multi-pass membrane protein</topology>
    </subcellularLocation>
</comment>
<dbReference type="AlphaFoldDB" id="A0A401UTH8"/>
<evidence type="ECO:0000256" key="7">
    <source>
        <dbReference type="SAM" id="Phobius"/>
    </source>
</evidence>
<keyword evidence="10" id="KW-1185">Reference proteome</keyword>
<keyword evidence="5 7" id="KW-1133">Transmembrane helix</keyword>
<evidence type="ECO:0000256" key="4">
    <source>
        <dbReference type="ARBA" id="ARBA00022692"/>
    </source>
</evidence>
<feature type="transmembrane region" description="Helical" evidence="7">
    <location>
        <begin position="83"/>
        <end position="102"/>
    </location>
</feature>
<evidence type="ECO:0000256" key="3">
    <source>
        <dbReference type="ARBA" id="ARBA00022475"/>
    </source>
</evidence>
<keyword evidence="2" id="KW-0813">Transport</keyword>
<feature type="transmembrane region" description="Helical" evidence="7">
    <location>
        <begin position="20"/>
        <end position="42"/>
    </location>
</feature>
<evidence type="ECO:0000313" key="10">
    <source>
        <dbReference type="Proteomes" id="UP000287872"/>
    </source>
</evidence>
<keyword evidence="3" id="KW-1003">Cell membrane</keyword>
<dbReference type="PANTHER" id="PTHR23517:SF3">
    <property type="entry name" value="INTEGRAL MEMBRANE TRANSPORT PROTEIN"/>
    <property type="match status" value="1"/>
</dbReference>
<dbReference type="PANTHER" id="PTHR23517">
    <property type="entry name" value="RESISTANCE PROTEIN MDTM, PUTATIVE-RELATED-RELATED"/>
    <property type="match status" value="1"/>
</dbReference>
<feature type="transmembrane region" description="Helical" evidence="7">
    <location>
        <begin position="352"/>
        <end position="370"/>
    </location>
</feature>
<evidence type="ECO:0000313" key="9">
    <source>
        <dbReference type="EMBL" id="GCD12855.1"/>
    </source>
</evidence>
<dbReference type="Gene3D" id="1.20.1250.20">
    <property type="entry name" value="MFS general substrate transporter like domains"/>
    <property type="match status" value="1"/>
</dbReference>
<feature type="transmembrane region" description="Helical" evidence="7">
    <location>
        <begin position="170"/>
        <end position="190"/>
    </location>
</feature>
<dbReference type="EMBL" id="BHYK01000044">
    <property type="protein sequence ID" value="GCD12855.1"/>
    <property type="molecule type" value="Genomic_DNA"/>
</dbReference>
<feature type="transmembrane region" description="Helical" evidence="7">
    <location>
        <begin position="108"/>
        <end position="129"/>
    </location>
</feature>
<dbReference type="GO" id="GO:0022857">
    <property type="term" value="F:transmembrane transporter activity"/>
    <property type="evidence" value="ECO:0007669"/>
    <property type="project" value="InterPro"/>
</dbReference>
<name>A0A401UTH8_9CLOT</name>
<feature type="transmembrane region" description="Helical" evidence="7">
    <location>
        <begin position="382"/>
        <end position="400"/>
    </location>
</feature>
<keyword evidence="6 7" id="KW-0472">Membrane</keyword>
<dbReference type="SUPFAM" id="SSF103473">
    <property type="entry name" value="MFS general substrate transporter"/>
    <property type="match status" value="1"/>
</dbReference>
<dbReference type="RefSeq" id="WP_233439920.1">
    <property type="nucleotide sequence ID" value="NZ_BHYK01000044.1"/>
</dbReference>
<accession>A0A401UTH8</accession>
<dbReference type="InterPro" id="IPR036259">
    <property type="entry name" value="MFS_trans_sf"/>
</dbReference>